<protein>
    <recommendedName>
        <fullName evidence="9">Efflux pump membrane transporter</fullName>
    </recommendedName>
</protein>
<feature type="transmembrane region" description="Helical" evidence="9">
    <location>
        <begin position="395"/>
        <end position="419"/>
    </location>
</feature>
<feature type="transmembrane region" description="Helical" evidence="9">
    <location>
        <begin position="369"/>
        <end position="389"/>
    </location>
</feature>
<dbReference type="Pfam" id="PF00873">
    <property type="entry name" value="ACR_tran"/>
    <property type="match status" value="1"/>
</dbReference>
<dbReference type="Gene3D" id="3.30.70.1440">
    <property type="entry name" value="Multidrug efflux transporter AcrB pore domain"/>
    <property type="match status" value="1"/>
</dbReference>
<feature type="transmembrane region" description="Helical" evidence="9">
    <location>
        <begin position="547"/>
        <end position="567"/>
    </location>
</feature>
<evidence type="ECO:0000259" key="10">
    <source>
        <dbReference type="PROSITE" id="PS50156"/>
    </source>
</evidence>
<keyword evidence="12" id="KW-1185">Reference proteome</keyword>
<dbReference type="RefSeq" id="WP_407280676.1">
    <property type="nucleotide sequence ID" value="NZ_CP141259.1"/>
</dbReference>
<dbReference type="PRINTS" id="PR00702">
    <property type="entry name" value="ACRIFLAVINRP"/>
</dbReference>
<keyword evidence="6 9" id="KW-0812">Transmembrane</keyword>
<accession>A0ABZ1ARE7</accession>
<dbReference type="InterPro" id="IPR027463">
    <property type="entry name" value="AcrB_DN_DC_subdom"/>
</dbReference>
<feature type="transmembrane region" description="Helical" evidence="9">
    <location>
        <begin position="977"/>
        <end position="998"/>
    </location>
</feature>
<feature type="domain" description="SSD" evidence="10">
    <location>
        <begin position="368"/>
        <end position="497"/>
    </location>
</feature>
<gene>
    <name evidence="11" type="ORF">U5817_10390</name>
</gene>
<dbReference type="PANTHER" id="PTHR32063">
    <property type="match status" value="1"/>
</dbReference>
<dbReference type="PROSITE" id="PS50156">
    <property type="entry name" value="SSD"/>
    <property type="match status" value="1"/>
</dbReference>
<comment type="similarity">
    <text evidence="2 9">Belongs to the resistance-nodulation-cell division (RND) (TC 2.A.6) family.</text>
</comment>
<dbReference type="NCBIfam" id="TIGR00915">
    <property type="entry name" value="2A0602"/>
    <property type="match status" value="1"/>
</dbReference>
<evidence type="ECO:0000313" key="12">
    <source>
        <dbReference type="Proteomes" id="UP001626593"/>
    </source>
</evidence>
<evidence type="ECO:0000256" key="9">
    <source>
        <dbReference type="RuleBase" id="RU364070"/>
    </source>
</evidence>
<dbReference type="InterPro" id="IPR004764">
    <property type="entry name" value="MdtF-like"/>
</dbReference>
<dbReference type="InterPro" id="IPR000731">
    <property type="entry name" value="SSD"/>
</dbReference>
<dbReference type="SUPFAM" id="SSF82714">
    <property type="entry name" value="Multidrug efflux transporter AcrB TolC docking domain, DN and DC subdomains"/>
    <property type="match status" value="2"/>
</dbReference>
<evidence type="ECO:0000313" key="11">
    <source>
        <dbReference type="EMBL" id="WRL48435.1"/>
    </source>
</evidence>
<dbReference type="Gene3D" id="3.30.2090.10">
    <property type="entry name" value="Multidrug efflux transporter AcrB TolC docking domain, DN and DC subdomains"/>
    <property type="match status" value="2"/>
</dbReference>
<name>A0ABZ1ARE7_AROEV</name>
<keyword evidence="8 9" id="KW-0472">Membrane</keyword>
<dbReference type="NCBIfam" id="NF000282">
    <property type="entry name" value="RND_permease_1"/>
    <property type="match status" value="1"/>
</dbReference>
<dbReference type="SUPFAM" id="SSF82693">
    <property type="entry name" value="Multidrug efflux transporter AcrB pore domain, PN1, PN2, PC1 and PC2 subdomains"/>
    <property type="match status" value="4"/>
</dbReference>
<evidence type="ECO:0000256" key="2">
    <source>
        <dbReference type="ARBA" id="ARBA00010942"/>
    </source>
</evidence>
<dbReference type="Proteomes" id="UP001626593">
    <property type="component" value="Chromosome"/>
</dbReference>
<evidence type="ECO:0000256" key="4">
    <source>
        <dbReference type="ARBA" id="ARBA00022475"/>
    </source>
</evidence>
<feature type="transmembrane region" description="Helical" evidence="9">
    <location>
        <begin position="342"/>
        <end position="362"/>
    </location>
</feature>
<sequence length="1080" mass="115697">MNLSRFFIDRPIFAGVLSLLMLVAGLLALRVLPVSEYPEVVPPSIVVRAQYPGANPKVIAETVATPLEESINGVEGMLYMGSQATTDGLMTLTVTFRLGTDPDKAQQLVQNRVSQAEPRLPEEVRRLGVTTVKSSPDLTMVVHLLSPNGRYDMTYLRNYALLNVKDRLARIDGVGQVQLFGSGDYSMRIWLDPQKVAARGLSAGDVVRAIREQNVQAAAGVIGASPGLPGVDLQLSVNARGRLQSEEEFGDIIVRTGEDGAVTRLRDLGRIELGAADYALRSLLDNKDAVAIPVFQAPGSNAIEISDRVRETMQQLKQHMPEGVEYEIVYDTTQFVRASIEAVVKTLLEAVALVVLVVILFLQTWRASIIPLLAVPVSIVGTFAVMHLFGFSINALSLFGLVLAIGIVVDDAIVVVENVERNIEAGLTPREATYRAMKEVSGPIIAIALVLIAVFVPLAFITGLSGQFYKQFALTIAMSTVISAINSLTLSPALSALLLKGHDAPKDALTRGMDKVFGRFFAAFNRTFRRGAEAYGGGVRGAIGRKAVMMAVYLALIGLTAGLFKAVPGGFVPAQDKQYLIGFAQLPDGATLDRTEEVIRRMGEIALQQPGVEHAVAFPGLSINGFTNSSNSGIVFTPLEPFDQRKGEALSAGAIAMELNRKFAGIEDAFVVMFPPPPVQGLGTTGGFKLQLEDRASLGYEALDAATKAFLAKASKAPELAGLFSSYQVNVPQLFADVDRTRARQLGIPVTEVFDTMQIYLGSLYVNDFNRFGRTYSVRVQADAPFRARAEDVGLLKVRSQTGEMVPLSSLMNIQSSFGPERAMRYNGFLSADISGAPAPGYSSGQAKAAVERIAAETLPPGISFEWTELTYQEILAGNSAAWVFPLAILLVFLVLAAQYESLTLPLAIILIVPMGILAAMTGVWLSGGDNNVFTQIGLIVLVGLSAKNAILIVEFARELEFAGRTPIQAAIEAARLRLRPILMTSLAFVMGVLPLVLSTGAGAEMRSAMGVAVFAGMIGVTAFGLFLTPVFYVLLRRLAGNRALKLHGEIPHLEAFAASPITGGAATAPGLAAPRAHHE</sequence>
<feature type="transmembrane region" description="Helical" evidence="9">
    <location>
        <begin position="1010"/>
        <end position="1036"/>
    </location>
</feature>
<keyword evidence="3 9" id="KW-0813">Transport</keyword>
<keyword evidence="4" id="KW-1003">Cell membrane</keyword>
<dbReference type="Gene3D" id="3.30.70.1320">
    <property type="entry name" value="Multidrug efflux transporter AcrB pore domain like"/>
    <property type="match status" value="1"/>
</dbReference>
<feature type="transmembrane region" description="Helical" evidence="9">
    <location>
        <begin position="440"/>
        <end position="460"/>
    </location>
</feature>
<evidence type="ECO:0000256" key="7">
    <source>
        <dbReference type="ARBA" id="ARBA00022989"/>
    </source>
</evidence>
<feature type="transmembrane region" description="Helical" evidence="9">
    <location>
        <begin position="472"/>
        <end position="499"/>
    </location>
</feature>
<keyword evidence="5 9" id="KW-0997">Cell inner membrane</keyword>
<evidence type="ECO:0000256" key="5">
    <source>
        <dbReference type="ARBA" id="ARBA00022519"/>
    </source>
</evidence>
<reference evidence="11 12" key="1">
    <citation type="submission" date="2023-12" db="EMBL/GenBank/DDBJ databases">
        <title>A. evansii MAY27, complete genome.</title>
        <authorList>
            <person name="Wang Y."/>
        </authorList>
    </citation>
    <scope>NUCLEOTIDE SEQUENCE [LARGE SCALE GENOMIC DNA]</scope>
    <source>
        <strain evidence="11 12">MAY27</strain>
    </source>
</reference>
<dbReference type="Gene3D" id="3.30.70.1430">
    <property type="entry name" value="Multidrug efflux transporter AcrB pore domain"/>
    <property type="match status" value="2"/>
</dbReference>
<evidence type="ECO:0000256" key="1">
    <source>
        <dbReference type="ARBA" id="ARBA00004429"/>
    </source>
</evidence>
<dbReference type="SUPFAM" id="SSF82866">
    <property type="entry name" value="Multidrug efflux transporter AcrB transmembrane domain"/>
    <property type="match status" value="2"/>
</dbReference>
<organism evidence="11 12">
    <name type="scientific">Aromatoleum evansii</name>
    <name type="common">Azoarcus evansii</name>
    <dbReference type="NCBI Taxonomy" id="59406"/>
    <lineage>
        <taxon>Bacteria</taxon>
        <taxon>Pseudomonadati</taxon>
        <taxon>Pseudomonadota</taxon>
        <taxon>Betaproteobacteria</taxon>
        <taxon>Rhodocyclales</taxon>
        <taxon>Rhodocyclaceae</taxon>
        <taxon>Aromatoleum</taxon>
    </lineage>
</organism>
<comment type="subcellular location">
    <subcellularLocation>
        <location evidence="1 9">Cell inner membrane</location>
        <topology evidence="1 9">Multi-pass membrane protein</topology>
    </subcellularLocation>
</comment>
<evidence type="ECO:0000256" key="8">
    <source>
        <dbReference type="ARBA" id="ARBA00023136"/>
    </source>
</evidence>
<feature type="transmembrane region" description="Helical" evidence="9">
    <location>
        <begin position="905"/>
        <end position="927"/>
    </location>
</feature>
<evidence type="ECO:0000256" key="3">
    <source>
        <dbReference type="ARBA" id="ARBA00022448"/>
    </source>
</evidence>
<dbReference type="InterPro" id="IPR001036">
    <property type="entry name" value="Acrflvin-R"/>
</dbReference>
<feature type="transmembrane region" description="Helical" evidence="9">
    <location>
        <begin position="933"/>
        <end position="956"/>
    </location>
</feature>
<evidence type="ECO:0000256" key="6">
    <source>
        <dbReference type="ARBA" id="ARBA00022692"/>
    </source>
</evidence>
<dbReference type="EMBL" id="CP141259">
    <property type="protein sequence ID" value="WRL48435.1"/>
    <property type="molecule type" value="Genomic_DNA"/>
</dbReference>
<proteinExistence type="inferred from homology"/>
<keyword evidence="7 9" id="KW-1133">Transmembrane helix</keyword>
<dbReference type="Gene3D" id="1.20.1640.10">
    <property type="entry name" value="Multidrug efflux transporter AcrB transmembrane domain"/>
    <property type="match status" value="2"/>
</dbReference>
<comment type="caution">
    <text evidence="9">Lacks conserved residue(s) required for the propagation of feature annotation.</text>
</comment>
<dbReference type="PANTHER" id="PTHR32063:SF11">
    <property type="entry name" value="CATION OR DRUG EFFLUX SYSTEM PROTEIN"/>
    <property type="match status" value="1"/>
</dbReference>
<feature type="transmembrane region" description="Helical" evidence="9">
    <location>
        <begin position="880"/>
        <end position="898"/>
    </location>
</feature>